<gene>
    <name evidence="2" type="ORF">A1O7_05315</name>
</gene>
<dbReference type="STRING" id="1182544.W9VQC2"/>
<dbReference type="Proteomes" id="UP000019473">
    <property type="component" value="Unassembled WGS sequence"/>
</dbReference>
<dbReference type="VEuPathDB" id="FungiDB:A1O7_05315"/>
<dbReference type="EMBL" id="AMGW01000004">
    <property type="protein sequence ID" value="EXJ57892.1"/>
    <property type="molecule type" value="Genomic_DNA"/>
</dbReference>
<name>W9VQC2_9EURO</name>
<feature type="compositionally biased region" description="Basic and acidic residues" evidence="1">
    <location>
        <begin position="46"/>
        <end position="60"/>
    </location>
</feature>
<dbReference type="RefSeq" id="XP_007757515.1">
    <property type="nucleotide sequence ID" value="XM_007759325.1"/>
</dbReference>
<evidence type="ECO:0000313" key="3">
    <source>
        <dbReference type="Proteomes" id="UP000019473"/>
    </source>
</evidence>
<dbReference type="HOGENOM" id="CLU_1864925_0_0_1"/>
<evidence type="ECO:0000313" key="2">
    <source>
        <dbReference type="EMBL" id="EXJ57892.1"/>
    </source>
</evidence>
<evidence type="ECO:0000256" key="1">
    <source>
        <dbReference type="SAM" id="MobiDB-lite"/>
    </source>
</evidence>
<dbReference type="GeneID" id="19179900"/>
<dbReference type="AlphaFoldDB" id="W9VQC2"/>
<protein>
    <submittedName>
        <fullName evidence="2">Uncharacterized protein</fullName>
    </submittedName>
</protein>
<reference evidence="2 3" key="1">
    <citation type="submission" date="2013-03" db="EMBL/GenBank/DDBJ databases">
        <title>The Genome Sequence of Cladophialophora yegresii CBS 114405.</title>
        <authorList>
            <consortium name="The Broad Institute Genomics Platform"/>
            <person name="Cuomo C."/>
            <person name="de Hoog S."/>
            <person name="Gorbushina A."/>
            <person name="Walker B."/>
            <person name="Young S.K."/>
            <person name="Zeng Q."/>
            <person name="Gargeya S."/>
            <person name="Fitzgerald M."/>
            <person name="Haas B."/>
            <person name="Abouelleil A."/>
            <person name="Allen A.W."/>
            <person name="Alvarado L."/>
            <person name="Arachchi H.M."/>
            <person name="Berlin A.M."/>
            <person name="Chapman S.B."/>
            <person name="Gainer-Dewar J."/>
            <person name="Goldberg J."/>
            <person name="Griggs A."/>
            <person name="Gujja S."/>
            <person name="Hansen M."/>
            <person name="Howarth C."/>
            <person name="Imamovic A."/>
            <person name="Ireland A."/>
            <person name="Larimer J."/>
            <person name="McCowan C."/>
            <person name="Murphy C."/>
            <person name="Pearson M."/>
            <person name="Poon T.W."/>
            <person name="Priest M."/>
            <person name="Roberts A."/>
            <person name="Saif S."/>
            <person name="Shea T."/>
            <person name="Sisk P."/>
            <person name="Sykes S."/>
            <person name="Wortman J."/>
            <person name="Nusbaum C."/>
            <person name="Birren B."/>
        </authorList>
    </citation>
    <scope>NUCLEOTIDE SEQUENCE [LARGE SCALE GENOMIC DNA]</scope>
    <source>
        <strain evidence="2 3">CBS 114405</strain>
    </source>
</reference>
<comment type="caution">
    <text evidence="2">The sequence shown here is derived from an EMBL/GenBank/DDBJ whole genome shotgun (WGS) entry which is preliminary data.</text>
</comment>
<accession>W9VQC2</accession>
<proteinExistence type="predicted"/>
<keyword evidence="3" id="KW-1185">Reference proteome</keyword>
<feature type="region of interest" description="Disordered" evidence="1">
    <location>
        <begin position="46"/>
        <end position="90"/>
    </location>
</feature>
<organism evidence="2 3">
    <name type="scientific">Cladophialophora yegresii CBS 114405</name>
    <dbReference type="NCBI Taxonomy" id="1182544"/>
    <lineage>
        <taxon>Eukaryota</taxon>
        <taxon>Fungi</taxon>
        <taxon>Dikarya</taxon>
        <taxon>Ascomycota</taxon>
        <taxon>Pezizomycotina</taxon>
        <taxon>Eurotiomycetes</taxon>
        <taxon>Chaetothyriomycetidae</taxon>
        <taxon>Chaetothyriales</taxon>
        <taxon>Herpotrichiellaceae</taxon>
        <taxon>Cladophialophora</taxon>
    </lineage>
</organism>
<feature type="compositionally biased region" description="Low complexity" evidence="1">
    <location>
        <begin position="69"/>
        <end position="80"/>
    </location>
</feature>
<sequence length="137" mass="15340">MLEQYSDHPLARQKIVLVSPGYVALEIQRLCFKEIEWPSVFAKRTPPRDVAVKHEREKAKAQKQRARAQRSVSTPVVSSGSPPPNVHPKLLNMVPTWNVNTAMMRASGGVGFRVALDRAALETLEEVETIEVPEDID</sequence>